<comment type="caution">
    <text evidence="2">The sequence shown here is derived from an EMBL/GenBank/DDBJ whole genome shotgun (WGS) entry which is preliminary data.</text>
</comment>
<evidence type="ECO:0000313" key="2">
    <source>
        <dbReference type="EMBL" id="KAK3022692.1"/>
    </source>
</evidence>
<feature type="non-terminal residue" evidence="2">
    <location>
        <position position="1"/>
    </location>
</feature>
<organism evidence="2 3">
    <name type="scientific">Escallonia herrerae</name>
    <dbReference type="NCBI Taxonomy" id="1293975"/>
    <lineage>
        <taxon>Eukaryota</taxon>
        <taxon>Viridiplantae</taxon>
        <taxon>Streptophyta</taxon>
        <taxon>Embryophyta</taxon>
        <taxon>Tracheophyta</taxon>
        <taxon>Spermatophyta</taxon>
        <taxon>Magnoliopsida</taxon>
        <taxon>eudicotyledons</taxon>
        <taxon>Gunneridae</taxon>
        <taxon>Pentapetalae</taxon>
        <taxon>asterids</taxon>
        <taxon>campanulids</taxon>
        <taxon>Escalloniales</taxon>
        <taxon>Escalloniaceae</taxon>
        <taxon>Escallonia</taxon>
    </lineage>
</organism>
<sequence length="148" mass="16260">MVLTYRSCYQGEGLVRLLKLLEREIETVRIFNTNLPHKIWLKQHFSVGVNDVTRVLERMPPVAAAAAATGSFSRLDVSNRDSTGNAGPTLQLQAILLASDCNPRWLAKHLPSLASSRKVPVIYVKDKGGSLRLGELLKLKTAIAIGVK</sequence>
<reference evidence="2" key="1">
    <citation type="submission" date="2022-12" db="EMBL/GenBank/DDBJ databases">
        <title>Draft genome assemblies for two species of Escallonia (Escalloniales).</title>
        <authorList>
            <person name="Chanderbali A."/>
            <person name="Dervinis C."/>
            <person name="Anghel I."/>
            <person name="Soltis D."/>
            <person name="Soltis P."/>
            <person name="Zapata F."/>
        </authorList>
    </citation>
    <scope>NUCLEOTIDE SEQUENCE</scope>
    <source>
        <strain evidence="2">UCBG64.0493</strain>
        <tissue evidence="2">Leaf</tissue>
    </source>
</reference>
<dbReference type="PANTHER" id="PTHR47903:SF2">
    <property type="entry name" value="OS07G0636400 PROTEIN"/>
    <property type="match status" value="1"/>
</dbReference>
<dbReference type="InterPro" id="IPR004038">
    <property type="entry name" value="Ribosomal_eL8/eL30/eS12/Gad45"/>
</dbReference>
<proteinExistence type="predicted"/>
<dbReference type="Gene3D" id="3.30.1330.30">
    <property type="match status" value="1"/>
</dbReference>
<feature type="domain" description="Ribosomal protein eL8/eL30/eS12/Gadd45" evidence="1">
    <location>
        <begin position="92"/>
        <end position="142"/>
    </location>
</feature>
<dbReference type="Proteomes" id="UP001188597">
    <property type="component" value="Unassembled WGS sequence"/>
</dbReference>
<dbReference type="PANTHER" id="PTHR47903">
    <property type="entry name" value="OS07G0636400 PROTEIN"/>
    <property type="match status" value="1"/>
</dbReference>
<dbReference type="AlphaFoldDB" id="A0AA88W824"/>
<evidence type="ECO:0000259" key="1">
    <source>
        <dbReference type="Pfam" id="PF01248"/>
    </source>
</evidence>
<accession>A0AA88W824</accession>
<gene>
    <name evidence="2" type="ORF">RJ639_047608</name>
</gene>
<dbReference type="SUPFAM" id="SSF55315">
    <property type="entry name" value="L30e-like"/>
    <property type="match status" value="1"/>
</dbReference>
<keyword evidence="3" id="KW-1185">Reference proteome</keyword>
<protein>
    <recommendedName>
        <fullName evidence="1">Ribosomal protein eL8/eL30/eS12/Gadd45 domain-containing protein</fullName>
    </recommendedName>
</protein>
<dbReference type="Pfam" id="PF01248">
    <property type="entry name" value="Ribosomal_L7Ae"/>
    <property type="match status" value="1"/>
</dbReference>
<name>A0AA88W824_9ASTE</name>
<evidence type="ECO:0000313" key="3">
    <source>
        <dbReference type="Proteomes" id="UP001188597"/>
    </source>
</evidence>
<dbReference type="InterPro" id="IPR029064">
    <property type="entry name" value="Ribosomal_eL30-like_sf"/>
</dbReference>
<dbReference type="EMBL" id="JAVXUP010000698">
    <property type="protein sequence ID" value="KAK3022692.1"/>
    <property type="molecule type" value="Genomic_DNA"/>
</dbReference>